<dbReference type="Proteomes" id="UP000199494">
    <property type="component" value="Unassembled WGS sequence"/>
</dbReference>
<dbReference type="EMBL" id="FMZE01000001">
    <property type="protein sequence ID" value="SDC18439.1"/>
    <property type="molecule type" value="Genomic_DNA"/>
</dbReference>
<evidence type="ECO:0000313" key="1">
    <source>
        <dbReference type="EMBL" id="SDC18439.1"/>
    </source>
</evidence>
<proteinExistence type="predicted"/>
<organism evidence="1 2">
    <name type="scientific">Prauserella marina</name>
    <dbReference type="NCBI Taxonomy" id="530584"/>
    <lineage>
        <taxon>Bacteria</taxon>
        <taxon>Bacillati</taxon>
        <taxon>Actinomycetota</taxon>
        <taxon>Actinomycetes</taxon>
        <taxon>Pseudonocardiales</taxon>
        <taxon>Pseudonocardiaceae</taxon>
        <taxon>Prauserella</taxon>
    </lineage>
</organism>
<evidence type="ECO:0000313" key="2">
    <source>
        <dbReference type="Proteomes" id="UP000199494"/>
    </source>
</evidence>
<dbReference type="KEGG" id="pmad:BAY61_11780"/>
<dbReference type="OrthoDB" id="3698256at2"/>
<gene>
    <name evidence="1" type="ORF">SAMN05421630_101731</name>
</gene>
<sequence>MMKFMVRQKLDPDGNVTEDHLQPLARLVADSIQDEPTGSVRWLGGCGTIDTKQFYMLFEAPDHEALQQVVSKLPGLQSIERVMLATKDTLARGLLLGLAKDYEERTSR</sequence>
<reference evidence="1 2" key="1">
    <citation type="submission" date="2016-10" db="EMBL/GenBank/DDBJ databases">
        <authorList>
            <person name="de Groot N.N."/>
        </authorList>
    </citation>
    <scope>NUCLEOTIDE SEQUENCE [LARGE SCALE GENOMIC DNA]</scope>
    <source>
        <strain evidence="1 2">CGMCC 4.5506</strain>
    </source>
</reference>
<name>A0A222VNW3_9PSEU</name>
<protein>
    <submittedName>
        <fullName evidence="1">Uncharacterized protein</fullName>
    </submittedName>
</protein>
<dbReference type="RefSeq" id="WP_094168486.1">
    <property type="nucleotide sequence ID" value="NZ_CP016353.1"/>
</dbReference>
<dbReference type="AlphaFoldDB" id="A0A222VNW3"/>
<dbReference type="STRING" id="530584.SAMN05421630_101731"/>
<dbReference type="Pfam" id="PF11746">
    <property type="entry name" value="DUF3303"/>
    <property type="match status" value="1"/>
</dbReference>
<keyword evidence="2" id="KW-1185">Reference proteome</keyword>
<accession>A0A222VNW3</accession>
<dbReference type="InterPro" id="IPR021734">
    <property type="entry name" value="DUF3303"/>
</dbReference>